<dbReference type="Proteomes" id="UP000320011">
    <property type="component" value="Unassembled WGS sequence"/>
</dbReference>
<accession>A0A558DNQ2</accession>
<comment type="caution">
    <text evidence="1">The sequence shown here is derived from an EMBL/GenBank/DDBJ whole genome shotgun (WGS) entry which is preliminary data.</text>
</comment>
<keyword evidence="2" id="KW-1185">Reference proteome</keyword>
<reference evidence="1 2" key="2">
    <citation type="submission" date="2019-08" db="EMBL/GenBank/DDBJ databases">
        <title>Amycolatopsis acidicola sp. nov., isolated from peat swamp forest soil.</title>
        <authorList>
            <person name="Srisuk N."/>
        </authorList>
    </citation>
    <scope>NUCLEOTIDE SEQUENCE [LARGE SCALE GENOMIC DNA]</scope>
    <source>
        <strain evidence="1 2">TBRC 6029</strain>
    </source>
</reference>
<name>A0A558DNQ2_9PSEU</name>
<evidence type="ECO:0000313" key="1">
    <source>
        <dbReference type="EMBL" id="TVT62642.1"/>
    </source>
</evidence>
<evidence type="ECO:0000313" key="2">
    <source>
        <dbReference type="Proteomes" id="UP000320011"/>
    </source>
</evidence>
<sequence>MWIKSLRDLELILHGYGVALSVHGIDDTFVFAAGGGAFAKWVQARHGWSMACGWARAIEDHAEEEEPLALFYRLLDDYRSRRSDPGRNSDVVSTCQ</sequence>
<proteinExistence type="predicted"/>
<dbReference type="AlphaFoldDB" id="A0A558DNQ2"/>
<organism evidence="1 2">
    <name type="scientific">Amycolatopsis rhizosphaerae</name>
    <dbReference type="NCBI Taxonomy" id="2053003"/>
    <lineage>
        <taxon>Bacteria</taxon>
        <taxon>Bacillati</taxon>
        <taxon>Actinomycetota</taxon>
        <taxon>Actinomycetes</taxon>
        <taxon>Pseudonocardiales</taxon>
        <taxon>Pseudonocardiaceae</taxon>
        <taxon>Amycolatopsis</taxon>
    </lineage>
</organism>
<protein>
    <submittedName>
        <fullName evidence="1">Uncharacterized protein</fullName>
    </submittedName>
</protein>
<reference evidence="1 2" key="1">
    <citation type="submission" date="2019-07" db="EMBL/GenBank/DDBJ databases">
        <authorList>
            <person name="Duangmal K."/>
            <person name="Teo W.F.A."/>
        </authorList>
    </citation>
    <scope>NUCLEOTIDE SEQUENCE [LARGE SCALE GENOMIC DNA]</scope>
    <source>
        <strain evidence="1 2">TBRC 6029</strain>
    </source>
</reference>
<dbReference type="OrthoDB" id="3542022at2"/>
<dbReference type="EMBL" id="VJWX01000003">
    <property type="protein sequence ID" value="TVT62642.1"/>
    <property type="molecule type" value="Genomic_DNA"/>
</dbReference>
<gene>
    <name evidence="1" type="ORF">FNH05_00675</name>
</gene>